<dbReference type="PROSITE" id="PS51257">
    <property type="entry name" value="PROKAR_LIPOPROTEIN"/>
    <property type="match status" value="1"/>
</dbReference>
<accession>A0ABR8TIZ5</accession>
<dbReference type="Proteomes" id="UP000611945">
    <property type="component" value="Unassembled WGS sequence"/>
</dbReference>
<evidence type="ECO:0000256" key="1">
    <source>
        <dbReference type="SAM" id="SignalP"/>
    </source>
</evidence>
<evidence type="ECO:0000313" key="2">
    <source>
        <dbReference type="EMBL" id="MBD7975574.1"/>
    </source>
</evidence>
<keyword evidence="3" id="KW-1185">Reference proteome</keyword>
<organism evidence="2 3">
    <name type="scientific">Serpens gallinarum</name>
    <dbReference type="NCBI Taxonomy" id="2763075"/>
    <lineage>
        <taxon>Bacteria</taxon>
        <taxon>Pseudomonadati</taxon>
        <taxon>Pseudomonadota</taxon>
        <taxon>Gammaproteobacteria</taxon>
        <taxon>Pseudomonadales</taxon>
        <taxon>Pseudomonadaceae</taxon>
        <taxon>Pseudomonas</taxon>
    </lineage>
</organism>
<name>A0ABR8TIZ5_9PSED</name>
<evidence type="ECO:0000313" key="3">
    <source>
        <dbReference type="Proteomes" id="UP000611945"/>
    </source>
</evidence>
<feature type="signal peptide" evidence="1">
    <location>
        <begin position="1"/>
        <end position="22"/>
    </location>
</feature>
<dbReference type="RefSeq" id="WP_251834374.1">
    <property type="nucleotide sequence ID" value="NZ_JACSQG010000001.1"/>
</dbReference>
<sequence length="275" mass="31313">MRRLILLLSVALLGSCSWVGNAIKEGAIEAVSYSSRAHFTLTGKVPENYWFQYSAYYQPEKHMACARFSPGTGGYVPREHVEQAITEPMSEPHTFRYRIPLAYHTAGCTLKLVNVSMLAFGRFRSGDWSSGRDGASLGIYDTLPDSVPPFPASGVRELRGTCMWLFRLIGKNNSLVKILVCHEADEHWQVPQDYDQRRRLGASLRRDELNGKTVHVEFRHSQEERPLFRGTWLNTTAGWKPCIETHTSIRCQNPPEFRPFLINGRKCTVYPNCTE</sequence>
<protein>
    <recommendedName>
        <fullName evidence="4">Lipoprotein</fullName>
    </recommendedName>
</protein>
<comment type="caution">
    <text evidence="2">The sequence shown here is derived from an EMBL/GenBank/DDBJ whole genome shotgun (WGS) entry which is preliminary data.</text>
</comment>
<dbReference type="EMBL" id="JACSQG010000001">
    <property type="protein sequence ID" value="MBD7975574.1"/>
    <property type="molecule type" value="Genomic_DNA"/>
</dbReference>
<reference evidence="2 3" key="1">
    <citation type="submission" date="2020-08" db="EMBL/GenBank/DDBJ databases">
        <title>A Genomic Blueprint of the Chicken Gut Microbiome.</title>
        <authorList>
            <person name="Gilroy R."/>
            <person name="Ravi A."/>
            <person name="Getino M."/>
            <person name="Pursley I."/>
            <person name="Horton D.L."/>
            <person name="Alikhan N.-F."/>
            <person name="Baker D."/>
            <person name="Gharbi K."/>
            <person name="Hall N."/>
            <person name="Watson M."/>
            <person name="Adriaenssens E.M."/>
            <person name="Foster-Nyarko E."/>
            <person name="Jarju S."/>
            <person name="Secka A."/>
            <person name="Antonio M."/>
            <person name="Oren A."/>
            <person name="Chaudhuri R."/>
            <person name="La Ragione R.M."/>
            <person name="Hildebrand F."/>
            <person name="Pallen M.J."/>
        </authorList>
    </citation>
    <scope>NUCLEOTIDE SEQUENCE [LARGE SCALE GENOMIC DNA]</scope>
    <source>
        <strain evidence="2 3">Sa2CUA2</strain>
    </source>
</reference>
<proteinExistence type="predicted"/>
<keyword evidence="1" id="KW-0732">Signal</keyword>
<evidence type="ECO:0008006" key="4">
    <source>
        <dbReference type="Google" id="ProtNLM"/>
    </source>
</evidence>
<gene>
    <name evidence="2" type="ORF">H9642_00050</name>
</gene>
<feature type="chain" id="PRO_5046974156" description="Lipoprotein" evidence="1">
    <location>
        <begin position="23"/>
        <end position="275"/>
    </location>
</feature>